<organism evidence="9 10">
    <name type="scientific">Jonquetella anthropi DSM 22815</name>
    <dbReference type="NCBI Taxonomy" id="885272"/>
    <lineage>
        <taxon>Bacteria</taxon>
        <taxon>Thermotogati</taxon>
        <taxon>Synergistota</taxon>
        <taxon>Synergistia</taxon>
        <taxon>Synergistales</taxon>
        <taxon>Dethiosulfovibrionaceae</taxon>
        <taxon>Jonquetella</taxon>
    </lineage>
</organism>
<comment type="subcellular location">
    <subcellularLocation>
        <location evidence="1 8">Cytoplasm</location>
    </subcellularLocation>
</comment>
<dbReference type="SUPFAM" id="SSF54637">
    <property type="entry name" value="Thioesterase/thiol ester dehydrase-isomerase"/>
    <property type="match status" value="1"/>
</dbReference>
<dbReference type="AlphaFoldDB" id="H0UKK3"/>
<dbReference type="InterPro" id="IPR029069">
    <property type="entry name" value="HotDog_dom_sf"/>
</dbReference>
<dbReference type="STRING" id="885272.JonanDRAFT_0834"/>
<dbReference type="NCBIfam" id="NF000582">
    <property type="entry name" value="PRK00006.1"/>
    <property type="match status" value="1"/>
</dbReference>
<dbReference type="CDD" id="cd01288">
    <property type="entry name" value="FabZ"/>
    <property type="match status" value="1"/>
</dbReference>
<dbReference type="InterPro" id="IPR013114">
    <property type="entry name" value="FabA_FabZ"/>
</dbReference>
<dbReference type="OrthoDB" id="9772788at2"/>
<evidence type="ECO:0000313" key="9">
    <source>
        <dbReference type="EMBL" id="EHM13212.1"/>
    </source>
</evidence>
<dbReference type="GO" id="GO:0016020">
    <property type="term" value="C:membrane"/>
    <property type="evidence" value="ECO:0007669"/>
    <property type="project" value="GOC"/>
</dbReference>
<dbReference type="NCBIfam" id="TIGR01750">
    <property type="entry name" value="fabZ"/>
    <property type="match status" value="1"/>
</dbReference>
<dbReference type="PANTHER" id="PTHR30272:SF1">
    <property type="entry name" value="3-HYDROXYACYL-[ACYL-CARRIER-PROTEIN] DEHYDRATASE"/>
    <property type="match status" value="1"/>
</dbReference>
<evidence type="ECO:0000256" key="5">
    <source>
        <dbReference type="ARBA" id="ARBA00023098"/>
    </source>
</evidence>
<comment type="function">
    <text evidence="7 8">Involved in unsaturated fatty acids biosynthesis. Catalyzes the dehydration of short chain beta-hydroxyacyl-ACPs and long chain saturated and unsaturated beta-hydroxyacyl-ACPs.</text>
</comment>
<dbReference type="HOGENOM" id="CLU_078912_3_0_0"/>
<reference evidence="9 10" key="1">
    <citation type="submission" date="2011-11" db="EMBL/GenBank/DDBJ databases">
        <title>The Noncontiguous Finished genome of Jonquetella anthropi DSM 22815.</title>
        <authorList>
            <consortium name="US DOE Joint Genome Institute (JGI-PGF)"/>
            <person name="Lucas S."/>
            <person name="Copeland A."/>
            <person name="Lapidus A."/>
            <person name="Glavina del Rio T."/>
            <person name="Dalin E."/>
            <person name="Tice H."/>
            <person name="Bruce D."/>
            <person name="Goodwin L."/>
            <person name="Pitluck S."/>
            <person name="Peters L."/>
            <person name="Mikhailova N."/>
            <person name="Held B."/>
            <person name="Kyrpides N."/>
            <person name="Mavromatis K."/>
            <person name="Ivanova N."/>
            <person name="Markowitz V."/>
            <person name="Cheng J.-F."/>
            <person name="Hugenholtz P."/>
            <person name="Woyke T."/>
            <person name="Wu D."/>
            <person name="Gronow S."/>
            <person name="Wellnitz S."/>
            <person name="Brambilla E."/>
            <person name="Klenk H.-P."/>
            <person name="Eisen J.A."/>
        </authorList>
    </citation>
    <scope>NUCLEOTIDE SEQUENCE [LARGE SCALE GENOMIC DNA]</scope>
    <source>
        <strain evidence="9 10">DSM 22815</strain>
    </source>
</reference>
<evidence type="ECO:0000256" key="2">
    <source>
        <dbReference type="ARBA" id="ARBA00022490"/>
    </source>
</evidence>
<sequence length="154" mass="16940">MYDAEDLKSILPHRYPFLLVDRVLELEPAKSAKAIKNVTFNEPFFQGHFPQKSVMPGVLILEALAQTAGVMLAKGFGLEGAVSFLTGVDKAKFRKMVVPGDQLVMEVQMIRTLGRMGKVSATAKVDDQMVAEAILSFALLPKSSEDDLRKEGEK</sequence>
<keyword evidence="2 8" id="KW-0963">Cytoplasm</keyword>
<dbReference type="EC" id="4.2.1.59" evidence="8"/>
<protein>
    <recommendedName>
        <fullName evidence="8">3-hydroxyacyl-[acyl-carrier-protein] dehydratase FabZ</fullName>
        <ecNumber evidence="8">4.2.1.59</ecNumber>
    </recommendedName>
    <alternativeName>
        <fullName evidence="8">(3R)-hydroxymyristoyl-[acyl-carrier-protein] dehydratase</fullName>
        <shortName evidence="8">(3R)-hydroxymyristoyl-ACP dehydrase</shortName>
    </alternativeName>
    <alternativeName>
        <fullName evidence="8">Beta-hydroxyacyl-ACP dehydratase</fullName>
    </alternativeName>
</protein>
<evidence type="ECO:0000313" key="10">
    <source>
        <dbReference type="Proteomes" id="UP000003806"/>
    </source>
</evidence>
<keyword evidence="10" id="KW-1185">Reference proteome</keyword>
<keyword evidence="3 8" id="KW-0444">Lipid biosynthesis</keyword>
<keyword evidence="4 8" id="KW-0441">Lipid A biosynthesis</keyword>
<dbReference type="Gene3D" id="3.10.129.10">
    <property type="entry name" value="Hotdog Thioesterase"/>
    <property type="match status" value="1"/>
</dbReference>
<evidence type="ECO:0000256" key="6">
    <source>
        <dbReference type="ARBA" id="ARBA00023239"/>
    </source>
</evidence>
<proteinExistence type="inferred from homology"/>
<keyword evidence="5 8" id="KW-0443">Lipid metabolism</keyword>
<evidence type="ECO:0000256" key="8">
    <source>
        <dbReference type="HAMAP-Rule" id="MF_00406"/>
    </source>
</evidence>
<dbReference type="Proteomes" id="UP000003806">
    <property type="component" value="Chromosome"/>
</dbReference>
<dbReference type="FunFam" id="3.10.129.10:FF:000001">
    <property type="entry name" value="3-hydroxyacyl-[acyl-carrier-protein] dehydratase FabZ"/>
    <property type="match status" value="1"/>
</dbReference>
<evidence type="ECO:0000256" key="7">
    <source>
        <dbReference type="ARBA" id="ARBA00025049"/>
    </source>
</evidence>
<dbReference type="RefSeq" id="WP_008521207.1">
    <property type="nucleotide sequence ID" value="NZ_CM001376.1"/>
</dbReference>
<dbReference type="Pfam" id="PF07977">
    <property type="entry name" value="FabA"/>
    <property type="match status" value="1"/>
</dbReference>
<comment type="similarity">
    <text evidence="8">Belongs to the thioester dehydratase family. FabZ subfamily.</text>
</comment>
<evidence type="ECO:0000256" key="4">
    <source>
        <dbReference type="ARBA" id="ARBA00022556"/>
    </source>
</evidence>
<dbReference type="eggNOG" id="COG0764">
    <property type="taxonomic scope" value="Bacteria"/>
</dbReference>
<name>H0UKK3_9BACT</name>
<dbReference type="GO" id="GO:0006633">
    <property type="term" value="P:fatty acid biosynthetic process"/>
    <property type="evidence" value="ECO:0007669"/>
    <property type="project" value="UniProtKB-UniRule"/>
</dbReference>
<gene>
    <name evidence="8" type="primary">fabZ</name>
    <name evidence="9" type="ORF">JonanDRAFT_0834</name>
</gene>
<dbReference type="GO" id="GO:0005737">
    <property type="term" value="C:cytoplasm"/>
    <property type="evidence" value="ECO:0007669"/>
    <property type="project" value="UniProtKB-SubCell"/>
</dbReference>
<dbReference type="InterPro" id="IPR010084">
    <property type="entry name" value="FabZ"/>
</dbReference>
<dbReference type="PANTHER" id="PTHR30272">
    <property type="entry name" value="3-HYDROXYACYL-[ACYL-CARRIER-PROTEIN] DEHYDRATASE"/>
    <property type="match status" value="1"/>
</dbReference>
<evidence type="ECO:0000256" key="3">
    <source>
        <dbReference type="ARBA" id="ARBA00022516"/>
    </source>
</evidence>
<comment type="catalytic activity">
    <reaction evidence="8">
        <text>a (3R)-hydroxyacyl-[ACP] = a (2E)-enoyl-[ACP] + H2O</text>
        <dbReference type="Rhea" id="RHEA:13097"/>
        <dbReference type="Rhea" id="RHEA-COMP:9925"/>
        <dbReference type="Rhea" id="RHEA-COMP:9945"/>
        <dbReference type="ChEBI" id="CHEBI:15377"/>
        <dbReference type="ChEBI" id="CHEBI:78784"/>
        <dbReference type="ChEBI" id="CHEBI:78827"/>
        <dbReference type="EC" id="4.2.1.59"/>
    </reaction>
</comment>
<dbReference type="GO" id="GO:0009245">
    <property type="term" value="P:lipid A biosynthetic process"/>
    <property type="evidence" value="ECO:0007669"/>
    <property type="project" value="UniProtKB-UniRule"/>
</dbReference>
<keyword evidence="6 8" id="KW-0456">Lyase</keyword>
<accession>H0UKK3</accession>
<dbReference type="HAMAP" id="MF_00406">
    <property type="entry name" value="FabZ"/>
    <property type="match status" value="1"/>
</dbReference>
<feature type="active site" evidence="8">
    <location>
        <position position="48"/>
    </location>
</feature>
<dbReference type="EMBL" id="CM001376">
    <property type="protein sequence ID" value="EHM13212.1"/>
    <property type="molecule type" value="Genomic_DNA"/>
</dbReference>
<dbReference type="GO" id="GO:0019171">
    <property type="term" value="F:(3R)-hydroxyacyl-[acyl-carrier-protein] dehydratase activity"/>
    <property type="evidence" value="ECO:0007669"/>
    <property type="project" value="UniProtKB-EC"/>
</dbReference>
<evidence type="ECO:0000256" key="1">
    <source>
        <dbReference type="ARBA" id="ARBA00004496"/>
    </source>
</evidence>